<gene>
    <name evidence="1" type="ORF">Amon02_000463000</name>
</gene>
<name>A0ACB5T4D9_AMBMO</name>
<evidence type="ECO:0000313" key="1">
    <source>
        <dbReference type="EMBL" id="GME80831.1"/>
    </source>
</evidence>
<dbReference type="Proteomes" id="UP001165064">
    <property type="component" value="Unassembled WGS sequence"/>
</dbReference>
<keyword evidence="2" id="KW-1185">Reference proteome</keyword>
<evidence type="ECO:0000313" key="2">
    <source>
        <dbReference type="Proteomes" id="UP001165064"/>
    </source>
</evidence>
<dbReference type="EMBL" id="BSXS01003225">
    <property type="protein sequence ID" value="GME80831.1"/>
    <property type="molecule type" value="Genomic_DNA"/>
</dbReference>
<protein>
    <submittedName>
        <fullName evidence="1">Unnamed protein product</fullName>
    </submittedName>
</protein>
<proteinExistence type="predicted"/>
<comment type="caution">
    <text evidence="1">The sequence shown here is derived from an EMBL/GenBank/DDBJ whole genome shotgun (WGS) entry which is preliminary data.</text>
</comment>
<accession>A0ACB5T4D9</accession>
<organism evidence="1 2">
    <name type="scientific">Ambrosiozyma monospora</name>
    <name type="common">Yeast</name>
    <name type="synonym">Endomycopsis monosporus</name>
    <dbReference type="NCBI Taxonomy" id="43982"/>
    <lineage>
        <taxon>Eukaryota</taxon>
        <taxon>Fungi</taxon>
        <taxon>Dikarya</taxon>
        <taxon>Ascomycota</taxon>
        <taxon>Saccharomycotina</taxon>
        <taxon>Pichiomycetes</taxon>
        <taxon>Pichiales</taxon>
        <taxon>Pichiaceae</taxon>
        <taxon>Ambrosiozyma</taxon>
    </lineage>
</organism>
<reference evidence="1" key="1">
    <citation type="submission" date="2023-04" db="EMBL/GenBank/DDBJ databases">
        <title>Ambrosiozyma monospora NBRC 10751.</title>
        <authorList>
            <person name="Ichikawa N."/>
            <person name="Sato H."/>
            <person name="Tonouchi N."/>
        </authorList>
    </citation>
    <scope>NUCLEOTIDE SEQUENCE</scope>
    <source>
        <strain evidence="1">NBRC 10751</strain>
    </source>
</reference>
<sequence>MTVSTKSQILAKFGTAAEDTEILTKCEELLSLFALSAEDLFLKWESFVYNTSLANGDLELTVENLNRLQEEIQKQLARQNQKTPSTHRAKRPILRNTPLGMSGIIPSTPLSSNKKRKLETPSSRHAAADISDISFNQQSSPATQETPSGSSKTAESGKVLETLNPQIPQSTSGKQTKLKLMANFNPHKYKFRTMNMKLLEVADYLDDQINTIARLVE</sequence>